<sequence length="114" mass="13062">MKRILLTILLFTSVSAFACSNKDQLTITINTIEKANFPHKAYIALGKKLFNDDLLSNELHSYDVAINHSSGTMVFDIESSKMKKQIQERVEKLLTQQGLREVRVTHDKLQKIEK</sequence>
<dbReference type="PROSITE" id="PS51257">
    <property type="entry name" value="PROKAR_LIPOPROTEIN"/>
    <property type="match status" value="1"/>
</dbReference>
<dbReference type="KEGG" id="frf:LO80_06785"/>
<dbReference type="OrthoDB" id="5604511at2"/>
<keyword evidence="1" id="KW-0732">Signal</keyword>
<evidence type="ECO:0000313" key="2">
    <source>
        <dbReference type="EMBL" id="AIT09697.1"/>
    </source>
</evidence>
<gene>
    <name evidence="2" type="ORF">LO80_06785</name>
</gene>
<feature type="chain" id="PRO_5001930090" evidence="1">
    <location>
        <begin position="19"/>
        <end position="114"/>
    </location>
</feature>
<evidence type="ECO:0000256" key="1">
    <source>
        <dbReference type="SAM" id="SignalP"/>
    </source>
</evidence>
<dbReference type="Proteomes" id="UP000029672">
    <property type="component" value="Chromosome"/>
</dbReference>
<dbReference type="AlphaFoldDB" id="A0A097EQ54"/>
<proteinExistence type="predicted"/>
<evidence type="ECO:0000313" key="3">
    <source>
        <dbReference type="Proteomes" id="UP000029672"/>
    </source>
</evidence>
<accession>A0A097EQ54</accession>
<dbReference type="RefSeq" id="WP_040009850.1">
    <property type="nucleotide sequence ID" value="NZ_CP009574.1"/>
</dbReference>
<dbReference type="EMBL" id="CP009574">
    <property type="protein sequence ID" value="AIT09697.1"/>
    <property type="molecule type" value="Genomic_DNA"/>
</dbReference>
<protein>
    <submittedName>
        <fullName evidence="2">Uncharacterized protein</fullName>
    </submittedName>
</protein>
<organism evidence="2 3">
    <name type="scientific">Candidatus Francisella endociliophora</name>
    <dbReference type="NCBI Taxonomy" id="653937"/>
    <lineage>
        <taxon>Bacteria</taxon>
        <taxon>Pseudomonadati</taxon>
        <taxon>Pseudomonadota</taxon>
        <taxon>Gammaproteobacteria</taxon>
        <taxon>Thiotrichales</taxon>
        <taxon>Francisellaceae</taxon>
        <taxon>Francisella</taxon>
    </lineage>
</organism>
<keyword evidence="3" id="KW-1185">Reference proteome</keyword>
<feature type="signal peptide" evidence="1">
    <location>
        <begin position="1"/>
        <end position="18"/>
    </location>
</feature>
<name>A0A097EQ54_9GAMM</name>
<dbReference type="HOGENOM" id="CLU_171722_0_0_6"/>
<reference evidence="2 3" key="1">
    <citation type="submission" date="2014-10" db="EMBL/GenBank/DDBJ databases">
        <title>Whole genome sequence of Francisella endociliophora strain FSC1006, isolated from a laboratory culture of the marine ciliate Euplotes raikovi.</title>
        <authorList>
            <person name="Granberg M."/>
            <person name="Backman S."/>
            <person name="Lundmark E."/>
            <person name="Nilsson E."/>
            <person name="Karlsson E."/>
            <person name="Thelaus J."/>
            <person name="Ohrman C."/>
            <person name="Larkeryd A."/>
            <person name="Stenberg P."/>
        </authorList>
    </citation>
    <scope>NUCLEOTIDE SEQUENCE [LARGE SCALE GENOMIC DNA]</scope>
    <source>
        <strain evidence="2 3">FSC1006</strain>
    </source>
</reference>